<dbReference type="Proteomes" id="UP000184330">
    <property type="component" value="Unassembled WGS sequence"/>
</dbReference>
<dbReference type="InterPro" id="IPR002889">
    <property type="entry name" value="WSC_carb-bd"/>
</dbReference>
<reference evidence="5 6" key="1">
    <citation type="submission" date="2016-03" db="EMBL/GenBank/DDBJ databases">
        <authorList>
            <person name="Ploux O."/>
        </authorList>
    </citation>
    <scope>NUCLEOTIDE SEQUENCE [LARGE SCALE GENOMIC DNA]</scope>
    <source>
        <strain evidence="5 6">UAMH 11012</strain>
    </source>
</reference>
<name>A0A1L7X2C3_9HELO</name>
<accession>A0A1L7X2C3</accession>
<evidence type="ECO:0000313" key="5">
    <source>
        <dbReference type="EMBL" id="CZR59176.1"/>
    </source>
</evidence>
<feature type="region of interest" description="Disordered" evidence="2">
    <location>
        <begin position="1571"/>
        <end position="1599"/>
    </location>
</feature>
<keyword evidence="6" id="KW-1185">Reference proteome</keyword>
<dbReference type="InterPro" id="IPR051589">
    <property type="entry name" value="Sialate-O-sulfotransferase"/>
</dbReference>
<dbReference type="PROSITE" id="PS51212">
    <property type="entry name" value="WSC"/>
    <property type="match status" value="6"/>
</dbReference>
<proteinExistence type="predicted"/>
<feature type="domain" description="WSC" evidence="4">
    <location>
        <begin position="1356"/>
        <end position="1447"/>
    </location>
</feature>
<dbReference type="PANTHER" id="PTHR45964">
    <property type="entry name" value="WSCD FAMILY MEMBER CG9164"/>
    <property type="match status" value="1"/>
</dbReference>
<dbReference type="SMART" id="SM00321">
    <property type="entry name" value="WSC"/>
    <property type="match status" value="6"/>
</dbReference>
<evidence type="ECO:0000256" key="1">
    <source>
        <dbReference type="ARBA" id="ARBA00022737"/>
    </source>
</evidence>
<dbReference type="STRING" id="576137.A0A1L7X2C3"/>
<dbReference type="EMBL" id="FJOG01000013">
    <property type="protein sequence ID" value="CZR59176.1"/>
    <property type="molecule type" value="Genomic_DNA"/>
</dbReference>
<evidence type="ECO:0000256" key="2">
    <source>
        <dbReference type="SAM" id="MobiDB-lite"/>
    </source>
</evidence>
<feature type="domain" description="WSC" evidence="4">
    <location>
        <begin position="952"/>
        <end position="1046"/>
    </location>
</feature>
<evidence type="ECO:0000256" key="3">
    <source>
        <dbReference type="SAM" id="SignalP"/>
    </source>
</evidence>
<gene>
    <name evidence="5" type="ORF">PAC_09068</name>
</gene>
<feature type="compositionally biased region" description="Low complexity" evidence="2">
    <location>
        <begin position="1321"/>
        <end position="1344"/>
    </location>
</feature>
<sequence>MRLSWVLAAFEACHLVHHVGAVAATDSLMDGDSSQSGYLSNHNMDPAVVAGGSFGQIWSFTTPTGASEQFYAKPLVFTPSSTGRQIVLSFSEQNRIYALDAVNGTLVATRDLGLEGEGPFSVADLGSCNDISGSIGVTGTPVIDPTTDTVYFWAKSYMGTATGYQNGAYRFHAIDAVTLKERPGFPTNIQGTPADNDNTRYFTGGTVLQRPSLNLIDGVVFAGFGGHCDQYNFTGWIVGMSASSGKLLTSYTTSGGAGAPKQDGTFNGGGGGAGVWMAGSALASDQAGRLFFVTGNAYKTDVNQNQPASGRLHLDTLSEAVVNMAINSTTGAVTQQDYFEPYTYLAMDAADRDLGSGGVILPDPGTFSGGGVARLAITVGKNGVCYIMNADNLGGYKLGSGGTDAIVQTISMPGGGSVFNNAGAYPLEGGYLYITPVGYPTLVYSLGHTSSGVPAFTLVAQTPDSSAARVGVGPATITTYKGQAGTAILWVVDPDAGLRAYNAVPQDGVMTKINLPASPAVSKFQRPAFGDGRYYISTSNGKILAFGSPVATPLTCTSPVDFGSVPIGNTKTLNVTCTANIGITSFNGFVLGKSVYLASNSSLPKGAIAAGASFNFPVVFDLTNHQLSAGSTSSPSVTPGVQTSSISILTTNAQVGYASQQPITLTGMSISSAPFLSINPLMVDFDGVVVGSAAAETGSDSTFIINNIGLSNMTILGLAYTTGSIASGNATFYNLTQSTDANGTTVTVFDANGYFTSEDMPQVGTVIPGGGSITVTGTYYSLLEIYSDGGNAYTVFTGSAATVPIAKLEYSNGEGGWTTIPHCTTPSSGCTYEIDFAPSGGLTTQTIQLRLTNNGGSALTVTKSKPLEGAVLGATNPSTDFSEGSSIVPGSYDLASVLFAPGAAVLNADSLFYQGAWTLNTDDLTFGVHVLNFTGTVTSTQTGPKTSSGTAQYKYLGCYQDYINNVRLEPKQYVNTNNTNGMCQTQALAYGAVFAGTEYMSECWVGSVIPSASIKGSDNQCNYACAGDSTQSCGGLGGYISVYYDSTRYFPSNGTIIGTSGLGPGIPKTVGAFSYAGCYSDSATARVLVGKTTAGSTVSLDTCATFCSAYNFFGVEYADECYCANTLASTSVLKADTDCSMNCAANSSEFCGAGSRLSLYYKNGTTILSAASSSTKAASTKSGTISLTSSIGATSTPTSSFSSLGCYTDNDVTERTLIGGYAAGSSVSIEFCQATCAGYKYFGVEYGDECYCGNTLSSTTSLATDGRCSMPCAANALETCGGSYGMNIYLVASPSSTSSAKVSSTNSGNTISLTSLRATTSSTSSQSSSVGTSTSSKTSTSVSPTPTPSIPATIGVFTYLHCHSDNVTTRTLQGKYIAKADMTLENCASNCTGYAYFGVEYSQECYCSNTLSYGSYVATDGRCSMKCSGNTNEYCGGSNGLTLYQNITIAGSSSSSSSSQLSSTSSVSSSVSISSVLSLTISTSLLQTSTSISSSTYSLLNSPTSSSLSSSSSVSSSNSAPSITSYSSLPASTSSSSTPLSSSSSSLLSSSQTSTTSLASSSVASSVSSSSSQVSSTQSSTTSQSTTSQLPSASSISPSLLSSSSFLTVTTSSILSSSSSQSQSSSQTSSSSILSSSTTASSISATATPWVYLGCANDTITARALTGALYTNTTGMTIESCQAYCSSKNFPMAGIEYASQCFCSSALGNNAAVGFTGCTMACKGNASEICGGSSRLSLFNNTQFVPPVIPKAVGSYTYQGCYTELPTGRAMGALGLTNSTGMTVEMCIGVCAAKGTPLAALEYGNQCFCGSTISSSSSVVDDGQCTALLCPGNNKEYCSAGSRLQMYST</sequence>
<dbReference type="SUPFAM" id="SSF50998">
    <property type="entry name" value="Quinoprotein alcohol dehydrogenase-like"/>
    <property type="match status" value="1"/>
</dbReference>
<dbReference type="Pfam" id="PF01822">
    <property type="entry name" value="WSC"/>
    <property type="match status" value="6"/>
</dbReference>
<feature type="domain" description="WSC" evidence="4">
    <location>
        <begin position="1072"/>
        <end position="1163"/>
    </location>
</feature>
<feature type="region of interest" description="Disordered" evidence="2">
    <location>
        <begin position="1321"/>
        <end position="1346"/>
    </location>
</feature>
<dbReference type="OrthoDB" id="5985073at2759"/>
<keyword evidence="1" id="KW-0677">Repeat</keyword>
<keyword evidence="3" id="KW-0732">Signal</keyword>
<feature type="domain" description="WSC" evidence="4">
    <location>
        <begin position="1649"/>
        <end position="1742"/>
    </location>
</feature>
<feature type="chain" id="PRO_5012499114" description="WSC domain-containing protein" evidence="3">
    <location>
        <begin position="25"/>
        <end position="1849"/>
    </location>
</feature>
<protein>
    <recommendedName>
        <fullName evidence="4">WSC domain-containing protein</fullName>
    </recommendedName>
</protein>
<feature type="signal peptide" evidence="3">
    <location>
        <begin position="1"/>
        <end position="24"/>
    </location>
</feature>
<feature type="domain" description="WSC" evidence="4">
    <location>
        <begin position="1755"/>
        <end position="1849"/>
    </location>
</feature>
<feature type="domain" description="WSC" evidence="4">
    <location>
        <begin position="1200"/>
        <end position="1292"/>
    </location>
</feature>
<dbReference type="InterPro" id="IPR011047">
    <property type="entry name" value="Quinoprotein_ADH-like_sf"/>
</dbReference>
<dbReference type="PANTHER" id="PTHR45964:SF5">
    <property type="entry name" value="WSCD FAMILY MEMBER CG9164"/>
    <property type="match status" value="1"/>
</dbReference>
<organism evidence="5 6">
    <name type="scientific">Phialocephala subalpina</name>
    <dbReference type="NCBI Taxonomy" id="576137"/>
    <lineage>
        <taxon>Eukaryota</taxon>
        <taxon>Fungi</taxon>
        <taxon>Dikarya</taxon>
        <taxon>Ascomycota</taxon>
        <taxon>Pezizomycotina</taxon>
        <taxon>Leotiomycetes</taxon>
        <taxon>Helotiales</taxon>
        <taxon>Mollisiaceae</taxon>
        <taxon>Phialocephala</taxon>
        <taxon>Phialocephala fortinii species complex</taxon>
    </lineage>
</organism>
<evidence type="ECO:0000313" key="6">
    <source>
        <dbReference type="Proteomes" id="UP000184330"/>
    </source>
</evidence>
<evidence type="ECO:0000259" key="4">
    <source>
        <dbReference type="PROSITE" id="PS51212"/>
    </source>
</evidence>